<feature type="domain" description="POLO box" evidence="18">
    <location>
        <begin position="378"/>
        <end position="456"/>
    </location>
</feature>
<dbReference type="GO" id="GO:0007052">
    <property type="term" value="P:mitotic spindle organization"/>
    <property type="evidence" value="ECO:0007669"/>
    <property type="project" value="TreeGrafter"/>
</dbReference>
<dbReference type="InterPro" id="IPR036947">
    <property type="entry name" value="POLO_box_dom_sf"/>
</dbReference>
<dbReference type="PROSITE" id="PS00107">
    <property type="entry name" value="PROTEIN_KINASE_ATP"/>
    <property type="match status" value="1"/>
</dbReference>
<evidence type="ECO:0000256" key="5">
    <source>
        <dbReference type="ARBA" id="ARBA00022679"/>
    </source>
</evidence>
<reference evidence="19" key="1">
    <citation type="submission" date="2020-06" db="EMBL/GenBank/DDBJ databases">
        <title>Draft genome of Bugula neritina, a colonial animal packing powerful symbionts and potential medicines.</title>
        <authorList>
            <person name="Rayko M."/>
        </authorList>
    </citation>
    <scope>NUCLEOTIDE SEQUENCE [LARGE SCALE GENOMIC DNA]</scope>
    <source>
        <strain evidence="19">Kwan_BN1</strain>
    </source>
</reference>
<dbReference type="PROSITE" id="PS50078">
    <property type="entry name" value="POLO_BOX"/>
    <property type="match status" value="2"/>
</dbReference>
<dbReference type="CDD" id="cd13117">
    <property type="entry name" value="POLO_box_2"/>
    <property type="match status" value="1"/>
</dbReference>
<keyword evidence="7 14" id="KW-0547">Nucleotide-binding</keyword>
<evidence type="ECO:0000256" key="16">
    <source>
        <dbReference type="SAM" id="MobiDB-lite"/>
    </source>
</evidence>
<dbReference type="Proteomes" id="UP000593567">
    <property type="component" value="Unassembled WGS sequence"/>
</dbReference>
<evidence type="ECO:0000256" key="6">
    <source>
        <dbReference type="ARBA" id="ARBA00022737"/>
    </source>
</evidence>
<dbReference type="SUPFAM" id="SSF82615">
    <property type="entry name" value="Polo-box domain"/>
    <property type="match status" value="2"/>
</dbReference>
<evidence type="ECO:0000256" key="1">
    <source>
        <dbReference type="ARBA" id="ARBA00004123"/>
    </source>
</evidence>
<evidence type="ECO:0000256" key="11">
    <source>
        <dbReference type="ARBA" id="ARBA00023242"/>
    </source>
</evidence>
<accession>A0A7J7KNW0</accession>
<dbReference type="GO" id="GO:0005634">
    <property type="term" value="C:nucleus"/>
    <property type="evidence" value="ECO:0007669"/>
    <property type="project" value="UniProtKB-SubCell"/>
</dbReference>
<dbReference type="FunFam" id="3.30.200.20:FF:000284">
    <property type="entry name" value="Serine/threonine-protein kinase PLK"/>
    <property type="match status" value="1"/>
</dbReference>
<dbReference type="GO" id="GO:0005737">
    <property type="term" value="C:cytoplasm"/>
    <property type="evidence" value="ECO:0007669"/>
    <property type="project" value="TreeGrafter"/>
</dbReference>
<dbReference type="SMART" id="SM00220">
    <property type="entry name" value="S_TKc"/>
    <property type="match status" value="1"/>
</dbReference>
<dbReference type="AlphaFoldDB" id="A0A7J7KNW0"/>
<dbReference type="InterPro" id="IPR017441">
    <property type="entry name" value="Protein_kinase_ATP_BS"/>
</dbReference>
<evidence type="ECO:0000256" key="15">
    <source>
        <dbReference type="RuleBase" id="RU361162"/>
    </source>
</evidence>
<evidence type="ECO:0000256" key="7">
    <source>
        <dbReference type="ARBA" id="ARBA00022741"/>
    </source>
</evidence>
<sequence length="582" mass="66180">MSRNDVPDVLRDPKTGKSYKKGKFLGKGGFAYCYELTDTDTMEVYAGKVVSKTLLVKQHQKDKMAQEISIHRNLNHAHIVGFKSHFEDSDNVYIILELCRRRTLMELHKRRRHITEPEARYFIKQILEACVYLHSARIIHRDLKLGNLFLNDELEIKIGDFGLATQLGYDGERKRTLCGTPNYIAPEVLNKRGHSYEVDVWSLGCIMFTLLCGRPPFETSSLKETYSRIRKNEYTIPTVRNLSRSACDLIHKMLRGDPSSRPQMSALMHDPWLKEGFMPVRLPSSCLTMAPRLDRLEDAGTRAPFVELQPGEVCRGSAGSPAKDSAGSTAPLSRRDEGSKSQHLHDLFKQISDVLANKKISGTQEDEAEDPASIPIYWVAKWVDYSDKYGLGYQLCDNSIGVLFNDSTRILLASNGENLQYIERDGKEHFHTIKGHPDTLTKKVVLLKYFRNYMNEHLVKTGAHITPREGDEMTRLPFLRTWFRTRSAIILLMSNGTLQVNFFSDHTKIIICPLMQAITYIDESKTFRTFKLELLTKYGCSDNLICRLKYAKTMVERIMQMRSSASSAKSGTAAAEVAVGSQ</sequence>
<comment type="catalytic activity">
    <reaction evidence="12 15">
        <text>L-threonyl-[protein] + ATP = O-phospho-L-threonyl-[protein] + ADP + H(+)</text>
        <dbReference type="Rhea" id="RHEA:46608"/>
        <dbReference type="Rhea" id="RHEA-COMP:11060"/>
        <dbReference type="Rhea" id="RHEA-COMP:11605"/>
        <dbReference type="ChEBI" id="CHEBI:15378"/>
        <dbReference type="ChEBI" id="CHEBI:30013"/>
        <dbReference type="ChEBI" id="CHEBI:30616"/>
        <dbReference type="ChEBI" id="CHEBI:61977"/>
        <dbReference type="ChEBI" id="CHEBI:456216"/>
        <dbReference type="EC" id="2.7.11.21"/>
    </reaction>
</comment>
<keyword evidence="8 15" id="KW-0418">Kinase</keyword>
<dbReference type="PANTHER" id="PTHR24345:SF93">
    <property type="entry name" value="SERINE_THREONINE-PROTEIN KINASE PLK1"/>
    <property type="match status" value="1"/>
</dbReference>
<dbReference type="Pfam" id="PF00069">
    <property type="entry name" value="Pkinase"/>
    <property type="match status" value="1"/>
</dbReference>
<keyword evidence="3" id="KW-0963">Cytoplasm</keyword>
<feature type="domain" description="POLO box" evidence="18">
    <location>
        <begin position="478"/>
        <end position="560"/>
    </location>
</feature>
<comment type="catalytic activity">
    <reaction evidence="13">
        <text>L-seryl-[protein] + ATP = O-phospho-L-seryl-[protein] + ADP + H(+)</text>
        <dbReference type="Rhea" id="RHEA:17989"/>
        <dbReference type="Rhea" id="RHEA-COMP:9863"/>
        <dbReference type="Rhea" id="RHEA-COMP:11604"/>
        <dbReference type="ChEBI" id="CHEBI:15378"/>
        <dbReference type="ChEBI" id="CHEBI:29999"/>
        <dbReference type="ChEBI" id="CHEBI:30616"/>
        <dbReference type="ChEBI" id="CHEBI:83421"/>
        <dbReference type="ChEBI" id="CHEBI:456216"/>
        <dbReference type="EC" id="2.7.11.21"/>
    </reaction>
</comment>
<keyword evidence="4 15" id="KW-0723">Serine/threonine-protein kinase</keyword>
<evidence type="ECO:0000256" key="8">
    <source>
        <dbReference type="ARBA" id="ARBA00022777"/>
    </source>
</evidence>
<dbReference type="CDD" id="cd13118">
    <property type="entry name" value="POLO_box_1"/>
    <property type="match status" value="1"/>
</dbReference>
<dbReference type="FunFam" id="3.30.1120.30:FF:000001">
    <property type="entry name" value="Serine/threonine-protein kinase PLK"/>
    <property type="match status" value="1"/>
</dbReference>
<name>A0A7J7KNW0_BUGNE</name>
<evidence type="ECO:0000313" key="19">
    <source>
        <dbReference type="EMBL" id="KAF6039832.1"/>
    </source>
</evidence>
<dbReference type="GO" id="GO:0005813">
    <property type="term" value="C:centrosome"/>
    <property type="evidence" value="ECO:0007669"/>
    <property type="project" value="UniProtKB-SubCell"/>
</dbReference>
<dbReference type="SUPFAM" id="SSF56112">
    <property type="entry name" value="Protein kinase-like (PK-like)"/>
    <property type="match status" value="1"/>
</dbReference>
<dbReference type="InterPro" id="IPR033695">
    <property type="entry name" value="POLO_box_2"/>
</dbReference>
<comment type="subcellular location">
    <subcellularLocation>
        <location evidence="2">Cytoplasm</location>
        <location evidence="2">Cytoskeleton</location>
        <location evidence="2">Microtubule organizing center</location>
        <location evidence="2">Centrosome</location>
    </subcellularLocation>
    <subcellularLocation>
        <location evidence="1">Nucleus</location>
    </subcellularLocation>
</comment>
<organism evidence="19 20">
    <name type="scientific">Bugula neritina</name>
    <name type="common">Brown bryozoan</name>
    <name type="synonym">Sertularia neritina</name>
    <dbReference type="NCBI Taxonomy" id="10212"/>
    <lineage>
        <taxon>Eukaryota</taxon>
        <taxon>Metazoa</taxon>
        <taxon>Spiralia</taxon>
        <taxon>Lophotrochozoa</taxon>
        <taxon>Bryozoa</taxon>
        <taxon>Gymnolaemata</taxon>
        <taxon>Cheilostomatida</taxon>
        <taxon>Flustrina</taxon>
        <taxon>Buguloidea</taxon>
        <taxon>Bugulidae</taxon>
        <taxon>Bugula</taxon>
    </lineage>
</organism>
<dbReference type="InterPro" id="IPR000719">
    <property type="entry name" value="Prot_kinase_dom"/>
</dbReference>
<comment type="caution">
    <text evidence="19">The sequence shown here is derived from an EMBL/GenBank/DDBJ whole genome shotgun (WGS) entry which is preliminary data.</text>
</comment>
<keyword evidence="11" id="KW-0539">Nucleus</keyword>
<dbReference type="InterPro" id="IPR000959">
    <property type="entry name" value="POLO_box_dom"/>
</dbReference>
<keyword evidence="10" id="KW-0206">Cytoskeleton</keyword>
<evidence type="ECO:0000256" key="4">
    <source>
        <dbReference type="ARBA" id="ARBA00022527"/>
    </source>
</evidence>
<evidence type="ECO:0000256" key="3">
    <source>
        <dbReference type="ARBA" id="ARBA00022490"/>
    </source>
</evidence>
<proteinExistence type="inferred from homology"/>
<evidence type="ECO:0000256" key="10">
    <source>
        <dbReference type="ARBA" id="ARBA00023212"/>
    </source>
</evidence>
<dbReference type="FunFam" id="1.10.510.10:FF:000727">
    <property type="entry name" value="Serine/threonine-protein kinase PLK"/>
    <property type="match status" value="1"/>
</dbReference>
<dbReference type="InterPro" id="IPR033701">
    <property type="entry name" value="POLO_box_1"/>
</dbReference>
<dbReference type="EMBL" id="VXIV02000207">
    <property type="protein sequence ID" value="KAF6039832.1"/>
    <property type="molecule type" value="Genomic_DNA"/>
</dbReference>
<dbReference type="PROSITE" id="PS50011">
    <property type="entry name" value="PROTEIN_KINASE_DOM"/>
    <property type="match status" value="1"/>
</dbReference>
<keyword evidence="20" id="KW-1185">Reference proteome</keyword>
<evidence type="ECO:0000256" key="12">
    <source>
        <dbReference type="ARBA" id="ARBA00047802"/>
    </source>
</evidence>
<evidence type="ECO:0000256" key="13">
    <source>
        <dbReference type="ARBA" id="ARBA00048347"/>
    </source>
</evidence>
<dbReference type="GO" id="GO:0005524">
    <property type="term" value="F:ATP binding"/>
    <property type="evidence" value="ECO:0007669"/>
    <property type="project" value="UniProtKB-UniRule"/>
</dbReference>
<protein>
    <recommendedName>
        <fullName evidence="15">Serine/threonine-protein kinase PLK</fullName>
        <ecNumber evidence="15">2.7.11.21</ecNumber>
    </recommendedName>
    <alternativeName>
        <fullName evidence="15">Polo-like kinase</fullName>
    </alternativeName>
</protein>
<dbReference type="PROSITE" id="PS00108">
    <property type="entry name" value="PROTEIN_KINASE_ST"/>
    <property type="match status" value="1"/>
</dbReference>
<evidence type="ECO:0000259" key="18">
    <source>
        <dbReference type="PROSITE" id="PS50078"/>
    </source>
</evidence>
<feature type="domain" description="Protein kinase" evidence="17">
    <location>
        <begin position="19"/>
        <end position="273"/>
    </location>
</feature>
<keyword evidence="6" id="KW-0677">Repeat</keyword>
<dbReference type="Gene3D" id="3.30.1120.30">
    <property type="entry name" value="POLO box domain"/>
    <property type="match status" value="2"/>
</dbReference>
<dbReference type="InterPro" id="IPR008271">
    <property type="entry name" value="Ser/Thr_kinase_AS"/>
</dbReference>
<dbReference type="GO" id="GO:0004674">
    <property type="term" value="F:protein serine/threonine kinase activity"/>
    <property type="evidence" value="ECO:0007669"/>
    <property type="project" value="UniProtKB-KW"/>
</dbReference>
<dbReference type="GO" id="GO:0000922">
    <property type="term" value="C:spindle pole"/>
    <property type="evidence" value="ECO:0007669"/>
    <property type="project" value="TreeGrafter"/>
</dbReference>
<dbReference type="OrthoDB" id="408964at2759"/>
<dbReference type="Gene3D" id="1.10.510.10">
    <property type="entry name" value="Transferase(Phosphotransferase) domain 1"/>
    <property type="match status" value="1"/>
</dbReference>
<comment type="similarity">
    <text evidence="15">Belongs to the protein kinase superfamily. Ser/Thr protein kinase family. CDC5/Polo subfamily.</text>
</comment>
<evidence type="ECO:0000256" key="14">
    <source>
        <dbReference type="PROSITE-ProRule" id="PRU10141"/>
    </source>
</evidence>
<keyword evidence="9 14" id="KW-0067">ATP-binding</keyword>
<feature type="binding site" evidence="14">
    <location>
        <position position="48"/>
    </location>
    <ligand>
        <name>ATP</name>
        <dbReference type="ChEBI" id="CHEBI:30616"/>
    </ligand>
</feature>
<gene>
    <name evidence="19" type="ORF">EB796_001868</name>
</gene>
<keyword evidence="5 15" id="KW-0808">Transferase</keyword>
<feature type="region of interest" description="Disordered" evidence="16">
    <location>
        <begin position="310"/>
        <end position="339"/>
    </location>
</feature>
<dbReference type="Pfam" id="PF00659">
    <property type="entry name" value="POLO_box"/>
    <property type="match status" value="2"/>
</dbReference>
<dbReference type="EC" id="2.7.11.21" evidence="15"/>
<dbReference type="InterPro" id="IPR011009">
    <property type="entry name" value="Kinase-like_dom_sf"/>
</dbReference>
<dbReference type="Gene3D" id="3.30.200.20">
    <property type="entry name" value="Phosphorylase Kinase, domain 1"/>
    <property type="match status" value="1"/>
</dbReference>
<evidence type="ECO:0000256" key="9">
    <source>
        <dbReference type="ARBA" id="ARBA00022840"/>
    </source>
</evidence>
<evidence type="ECO:0000313" key="20">
    <source>
        <dbReference type="Proteomes" id="UP000593567"/>
    </source>
</evidence>
<dbReference type="PANTHER" id="PTHR24345">
    <property type="entry name" value="SERINE/THREONINE-PROTEIN KINASE PLK"/>
    <property type="match status" value="1"/>
</dbReference>
<dbReference type="GO" id="GO:0000776">
    <property type="term" value="C:kinetochore"/>
    <property type="evidence" value="ECO:0007669"/>
    <property type="project" value="TreeGrafter"/>
</dbReference>
<evidence type="ECO:0000256" key="2">
    <source>
        <dbReference type="ARBA" id="ARBA00004300"/>
    </source>
</evidence>
<dbReference type="CDD" id="cd14099">
    <property type="entry name" value="STKc_PLK"/>
    <property type="match status" value="1"/>
</dbReference>
<evidence type="ECO:0000259" key="17">
    <source>
        <dbReference type="PROSITE" id="PS50011"/>
    </source>
</evidence>